<protein>
    <submittedName>
        <fullName evidence="1">Uncharacterized protein</fullName>
    </submittedName>
</protein>
<proteinExistence type="predicted"/>
<dbReference type="RefSeq" id="WP_099643067.1">
    <property type="nucleotide sequence ID" value="NZ_NKHF01000076.1"/>
</dbReference>
<evidence type="ECO:0000313" key="2">
    <source>
        <dbReference type="Proteomes" id="UP000228621"/>
    </source>
</evidence>
<dbReference type="Proteomes" id="UP000228621">
    <property type="component" value="Unassembled WGS sequence"/>
</dbReference>
<evidence type="ECO:0000313" key="1">
    <source>
        <dbReference type="EMBL" id="PCK30677.1"/>
    </source>
</evidence>
<dbReference type="Gene3D" id="2.120.10.30">
    <property type="entry name" value="TolB, C-terminal domain"/>
    <property type="match status" value="1"/>
</dbReference>
<dbReference type="EMBL" id="NKHF01000076">
    <property type="protein sequence ID" value="PCK30677.1"/>
    <property type="molecule type" value="Genomic_DNA"/>
</dbReference>
<gene>
    <name evidence="1" type="ORF">CEX98_16130</name>
</gene>
<dbReference type="AlphaFoldDB" id="A0A2A5JMU0"/>
<reference evidence="2" key="1">
    <citation type="journal article" date="2019" name="Genome Announc.">
        <title>Draft Genome Sequence of Pseudoalteromonas piscicida Strain 36Y ROTHPW, an Hypersaline Seawater Isolate from the South Coast of Sonora, Mexico.</title>
        <authorList>
            <person name="Sanchez-Diaz R."/>
            <person name="Molina-Garza Z.J."/>
            <person name="Cruz-Suarez L.E."/>
            <person name="Selvin J."/>
            <person name="Kiran G.S."/>
            <person name="Ibarra-Gamez J.C."/>
            <person name="Gomez-Gil B."/>
            <person name="Galaviz-Silva L."/>
        </authorList>
    </citation>
    <scope>NUCLEOTIDE SEQUENCE [LARGE SCALE GENOMIC DNA]</scope>
    <source>
        <strain evidence="2">36Y_RITHPW</strain>
    </source>
</reference>
<accession>A0A2A5JMU0</accession>
<organism evidence="1 2">
    <name type="scientific">Pseudoalteromonas piscicida</name>
    <dbReference type="NCBI Taxonomy" id="43662"/>
    <lineage>
        <taxon>Bacteria</taxon>
        <taxon>Pseudomonadati</taxon>
        <taxon>Pseudomonadota</taxon>
        <taxon>Gammaproteobacteria</taxon>
        <taxon>Alteromonadales</taxon>
        <taxon>Pseudoalteromonadaceae</taxon>
        <taxon>Pseudoalteromonas</taxon>
    </lineage>
</organism>
<dbReference type="InterPro" id="IPR011042">
    <property type="entry name" value="6-blade_b-propeller_TolB-like"/>
</dbReference>
<sequence length="936" mass="105520">MRTLLIIFVALTSFGLQAKWQTIKTENFNVHYPQPLQHWAYSAANELEVVREKVLAQQGRALNERADVIIYDPDNAANGFALPSTDKPMMALLATPPQSDSVIANNTSWQQLLILHEYIHLVHLSQPSRNQWRQQIRDWHDITDLLDAVLPRWVSEGYATLLESRLTGRGRLYDNYSESIVRYYAQQGALPTYAALNNGDKSYLSNSMAYLVGVRFLAWLEDNYGAQTLDAVWTRVQAVQSRRFESAFSGAFGAPASQLYRRFVVEYSYQAMQQELALPPVESELWQQFAYGARDIVLSPDRSRFLAVEQDRKRRVTLNIYETKPNEEAIKQFNERKQAVLAADPNDIPDIAPDVFPKKRLLQLNAHHFGGIYYPQWLDDKQIYFVAKTPTSNNTFINDLFVWQSDTGTLKQLTQSAGIRRFSIMDANTIVAEVSRQGYSQLVKIALDSGKQTPITEAILGDVYDFPVLAKNKKTLAYVHVSPNKRWQLAIKDLVSGSVDIVYLPKSHQYLAALQWSYDDGSLYFISGIEGHLTVMRYNPASKLLETLPMSAKPLRQVLVDSQKLFISYATPEGVKIEQLVAPSWHAVSVLEQVDSAEQKAHHPYQLPAAKIDQTAQPASDYSMFDQSYSVALSGALNSASFDNIGVALKGQDVLRQLSWQLGLEKSINNGALLGGFAQLEYHQHNWETTLDVGYQNLEADKQSSLILSEGDTTRFKQFALSSSYRFGDMLNYLKPELGVVRLQQGSESWHGGRYGVNGRMIWDAQQHGAAVQVVANQWLGELDGFDYRLNLFAKAWHVPFYAVVDSRYSGEVPISIGGGALTSTSVSHKLNVISEPMLPHLFASGSRYLGYEFATSWQQGRPKLFYKQHQLDGEVIGQNYGIKMQLPLSKVVLDKAADFAPAGLTDLQFSAGVGRVEGHNMENENRVWFSIWYEL</sequence>
<dbReference type="SUPFAM" id="SSF82171">
    <property type="entry name" value="DPP6 N-terminal domain-like"/>
    <property type="match status" value="1"/>
</dbReference>
<dbReference type="OrthoDB" id="33879at2"/>
<keyword evidence="2" id="KW-1185">Reference proteome</keyword>
<name>A0A2A5JMU0_PSEO7</name>
<comment type="caution">
    <text evidence="1">The sequence shown here is derived from an EMBL/GenBank/DDBJ whole genome shotgun (WGS) entry which is preliminary data.</text>
</comment>